<dbReference type="GO" id="GO:0005524">
    <property type="term" value="F:ATP binding"/>
    <property type="evidence" value="ECO:0007669"/>
    <property type="project" value="UniProtKB-UniRule"/>
</dbReference>
<dbReference type="Gene3D" id="3.30.200.20">
    <property type="entry name" value="Phosphorylase Kinase, domain 1"/>
    <property type="match status" value="1"/>
</dbReference>
<keyword evidence="11" id="KW-1185">Reference proteome</keyword>
<evidence type="ECO:0000313" key="10">
    <source>
        <dbReference type="EMBL" id="OKP14466.1"/>
    </source>
</evidence>
<dbReference type="InterPro" id="IPR017441">
    <property type="entry name" value="Protein_kinase_ATP_BS"/>
</dbReference>
<keyword evidence="3" id="KW-0808">Transferase</keyword>
<dbReference type="GO" id="GO:0005634">
    <property type="term" value="C:nucleus"/>
    <property type="evidence" value="ECO:0007669"/>
    <property type="project" value="TreeGrafter"/>
</dbReference>
<reference evidence="10 11" key="1">
    <citation type="submission" date="2016-10" db="EMBL/GenBank/DDBJ databases">
        <title>Genome sequence of the ascomycete fungus Penicillium subrubescens.</title>
        <authorList>
            <person name="De Vries R.P."/>
            <person name="Peng M."/>
            <person name="Dilokpimol A."/>
            <person name="Hilden K."/>
            <person name="Makela M.R."/>
            <person name="Grigoriev I."/>
            <person name="Riley R."/>
            <person name="Granchi Z."/>
        </authorList>
    </citation>
    <scope>NUCLEOTIDE SEQUENCE [LARGE SCALE GENOMIC DNA]</scope>
    <source>
        <strain evidence="10 11">CBS 132785</strain>
    </source>
</reference>
<accession>A0A1Q5UPS2</accession>
<evidence type="ECO:0000256" key="2">
    <source>
        <dbReference type="ARBA" id="ARBA00022527"/>
    </source>
</evidence>
<dbReference type="InterPro" id="IPR051334">
    <property type="entry name" value="SRPK"/>
</dbReference>
<keyword evidence="5" id="KW-0418">Kinase</keyword>
<proteinExistence type="predicted"/>
<dbReference type="AlphaFoldDB" id="A0A1Q5UPS2"/>
<evidence type="ECO:0000256" key="1">
    <source>
        <dbReference type="ARBA" id="ARBA00012513"/>
    </source>
</evidence>
<sequence>MIGDVLHDRYHIVDKLGFGGYSTVWLARDSHLQRYVAVKINAAMLLRARQTFSGLYLLLFQALR</sequence>
<gene>
    <name evidence="10" type="ORF">PENSUB_14078</name>
</gene>
<dbReference type="SUPFAM" id="SSF56112">
    <property type="entry name" value="Protein kinase-like (PK-like)"/>
    <property type="match status" value="1"/>
</dbReference>
<dbReference type="Proteomes" id="UP000186955">
    <property type="component" value="Unassembled WGS sequence"/>
</dbReference>
<keyword evidence="4 9" id="KW-0547">Nucleotide-binding</keyword>
<evidence type="ECO:0000256" key="4">
    <source>
        <dbReference type="ARBA" id="ARBA00022741"/>
    </source>
</evidence>
<keyword evidence="2" id="KW-0723">Serine/threonine-protein kinase</keyword>
<dbReference type="PANTHER" id="PTHR47634:SF9">
    <property type="entry name" value="PROTEIN KINASE DOMAIN-CONTAINING PROTEIN-RELATED"/>
    <property type="match status" value="1"/>
</dbReference>
<dbReference type="GO" id="GO:0050684">
    <property type="term" value="P:regulation of mRNA processing"/>
    <property type="evidence" value="ECO:0007669"/>
    <property type="project" value="TreeGrafter"/>
</dbReference>
<protein>
    <recommendedName>
        <fullName evidence="1">non-specific serine/threonine protein kinase</fullName>
        <ecNumber evidence="1">2.7.11.1</ecNumber>
    </recommendedName>
</protein>
<dbReference type="GO" id="GO:0004674">
    <property type="term" value="F:protein serine/threonine kinase activity"/>
    <property type="evidence" value="ECO:0007669"/>
    <property type="project" value="UniProtKB-KW"/>
</dbReference>
<name>A0A1Q5UPS2_9EURO</name>
<comment type="catalytic activity">
    <reaction evidence="7">
        <text>L-threonyl-[protein] + ATP = O-phospho-L-threonyl-[protein] + ADP + H(+)</text>
        <dbReference type="Rhea" id="RHEA:46608"/>
        <dbReference type="Rhea" id="RHEA-COMP:11060"/>
        <dbReference type="Rhea" id="RHEA-COMP:11605"/>
        <dbReference type="ChEBI" id="CHEBI:15378"/>
        <dbReference type="ChEBI" id="CHEBI:30013"/>
        <dbReference type="ChEBI" id="CHEBI:30616"/>
        <dbReference type="ChEBI" id="CHEBI:61977"/>
        <dbReference type="ChEBI" id="CHEBI:456216"/>
        <dbReference type="EC" id="2.7.11.1"/>
    </reaction>
</comment>
<dbReference type="GO" id="GO:0000245">
    <property type="term" value="P:spliceosomal complex assembly"/>
    <property type="evidence" value="ECO:0007669"/>
    <property type="project" value="TreeGrafter"/>
</dbReference>
<evidence type="ECO:0000256" key="8">
    <source>
        <dbReference type="ARBA" id="ARBA00048679"/>
    </source>
</evidence>
<evidence type="ECO:0000256" key="5">
    <source>
        <dbReference type="ARBA" id="ARBA00022777"/>
    </source>
</evidence>
<dbReference type="EMBL" id="MNBE01000098">
    <property type="protein sequence ID" value="OKP14466.1"/>
    <property type="molecule type" value="Genomic_DNA"/>
</dbReference>
<comment type="caution">
    <text evidence="10">The sequence shown here is derived from an EMBL/GenBank/DDBJ whole genome shotgun (WGS) entry which is preliminary data.</text>
</comment>
<dbReference type="PANTHER" id="PTHR47634">
    <property type="entry name" value="PROTEIN KINASE DOMAIN-CONTAINING PROTEIN-RELATED"/>
    <property type="match status" value="1"/>
</dbReference>
<dbReference type="InterPro" id="IPR011009">
    <property type="entry name" value="Kinase-like_dom_sf"/>
</dbReference>
<evidence type="ECO:0000256" key="6">
    <source>
        <dbReference type="ARBA" id="ARBA00022840"/>
    </source>
</evidence>
<dbReference type="PROSITE" id="PS00107">
    <property type="entry name" value="PROTEIN_KINASE_ATP"/>
    <property type="match status" value="1"/>
</dbReference>
<evidence type="ECO:0000256" key="9">
    <source>
        <dbReference type="PROSITE-ProRule" id="PRU10141"/>
    </source>
</evidence>
<organism evidence="10 11">
    <name type="scientific">Penicillium subrubescens</name>
    <dbReference type="NCBI Taxonomy" id="1316194"/>
    <lineage>
        <taxon>Eukaryota</taxon>
        <taxon>Fungi</taxon>
        <taxon>Dikarya</taxon>
        <taxon>Ascomycota</taxon>
        <taxon>Pezizomycotina</taxon>
        <taxon>Eurotiomycetes</taxon>
        <taxon>Eurotiomycetidae</taxon>
        <taxon>Eurotiales</taxon>
        <taxon>Aspergillaceae</taxon>
        <taxon>Penicillium</taxon>
    </lineage>
</organism>
<dbReference type="EC" id="2.7.11.1" evidence="1"/>
<feature type="binding site" evidence="9">
    <location>
        <position position="39"/>
    </location>
    <ligand>
        <name>ATP</name>
        <dbReference type="ChEBI" id="CHEBI:30616"/>
    </ligand>
</feature>
<evidence type="ECO:0000256" key="7">
    <source>
        <dbReference type="ARBA" id="ARBA00047899"/>
    </source>
</evidence>
<keyword evidence="6 9" id="KW-0067">ATP-binding</keyword>
<dbReference type="STRING" id="1316194.A0A1Q5UPS2"/>
<dbReference type="GO" id="GO:0005737">
    <property type="term" value="C:cytoplasm"/>
    <property type="evidence" value="ECO:0007669"/>
    <property type="project" value="TreeGrafter"/>
</dbReference>
<evidence type="ECO:0000313" key="11">
    <source>
        <dbReference type="Proteomes" id="UP000186955"/>
    </source>
</evidence>
<comment type="catalytic activity">
    <reaction evidence="8">
        <text>L-seryl-[protein] + ATP = O-phospho-L-seryl-[protein] + ADP + H(+)</text>
        <dbReference type="Rhea" id="RHEA:17989"/>
        <dbReference type="Rhea" id="RHEA-COMP:9863"/>
        <dbReference type="Rhea" id="RHEA-COMP:11604"/>
        <dbReference type="ChEBI" id="CHEBI:15378"/>
        <dbReference type="ChEBI" id="CHEBI:29999"/>
        <dbReference type="ChEBI" id="CHEBI:30616"/>
        <dbReference type="ChEBI" id="CHEBI:83421"/>
        <dbReference type="ChEBI" id="CHEBI:456216"/>
        <dbReference type="EC" id="2.7.11.1"/>
    </reaction>
</comment>
<evidence type="ECO:0000256" key="3">
    <source>
        <dbReference type="ARBA" id="ARBA00022679"/>
    </source>
</evidence>